<name>A0A1E3I1C1_9TREE</name>
<evidence type="ECO:0000313" key="2">
    <source>
        <dbReference type="EMBL" id="WVN89749.1"/>
    </source>
</evidence>
<reference evidence="2" key="1">
    <citation type="submission" date="2016-06" db="EMBL/GenBank/DDBJ databases">
        <authorList>
            <person name="Cuomo C."/>
            <person name="Litvintseva A."/>
            <person name="Heitman J."/>
            <person name="Chen Y."/>
            <person name="Sun S."/>
            <person name="Springer D."/>
            <person name="Dromer F."/>
            <person name="Young S."/>
            <person name="Zeng Q."/>
            <person name="Chapman S."/>
            <person name="Gujja S."/>
            <person name="Saif S."/>
            <person name="Birren B."/>
        </authorList>
    </citation>
    <scope>NUCLEOTIDE SEQUENCE</scope>
    <source>
        <strain evidence="2">CBS 7841</strain>
    </source>
</reference>
<evidence type="ECO:0000313" key="3">
    <source>
        <dbReference type="Proteomes" id="UP000094043"/>
    </source>
</evidence>
<feature type="region of interest" description="Disordered" evidence="1">
    <location>
        <begin position="1"/>
        <end position="59"/>
    </location>
</feature>
<keyword evidence="3" id="KW-1185">Reference proteome</keyword>
<dbReference type="EMBL" id="CP143789">
    <property type="protein sequence ID" value="WVN89749.1"/>
    <property type="molecule type" value="Genomic_DNA"/>
</dbReference>
<evidence type="ECO:0000256" key="1">
    <source>
        <dbReference type="SAM" id="MobiDB-lite"/>
    </source>
</evidence>
<dbReference type="Proteomes" id="UP000094043">
    <property type="component" value="Chromosome 6"/>
</dbReference>
<dbReference type="RefSeq" id="XP_066070449.1">
    <property type="nucleotide sequence ID" value="XM_066214352.1"/>
</dbReference>
<reference evidence="2" key="2">
    <citation type="journal article" date="2022" name="Elife">
        <title>Obligate sexual reproduction of a homothallic fungus closely related to the Cryptococcus pathogenic species complex.</title>
        <authorList>
            <person name="Passer A.R."/>
            <person name="Clancey S.A."/>
            <person name="Shea T."/>
            <person name="David-Palma M."/>
            <person name="Averette A.F."/>
            <person name="Boekhout T."/>
            <person name="Porcel B.M."/>
            <person name="Nowrousian M."/>
            <person name="Cuomo C.A."/>
            <person name="Sun S."/>
            <person name="Heitman J."/>
            <person name="Coelho M.A."/>
        </authorList>
    </citation>
    <scope>NUCLEOTIDE SEQUENCE</scope>
    <source>
        <strain evidence="2">CBS 7841</strain>
    </source>
</reference>
<proteinExistence type="predicted"/>
<reference evidence="2" key="3">
    <citation type="submission" date="2024-01" db="EMBL/GenBank/DDBJ databases">
        <authorList>
            <person name="Coelho M.A."/>
            <person name="David-Palma M."/>
            <person name="Shea T."/>
            <person name="Sun S."/>
            <person name="Cuomo C.A."/>
            <person name="Heitman J."/>
        </authorList>
    </citation>
    <scope>NUCLEOTIDE SEQUENCE</scope>
    <source>
        <strain evidence="2">CBS 7841</strain>
    </source>
</reference>
<gene>
    <name evidence="2" type="ORF">L203_104979</name>
</gene>
<organism evidence="2 3">
    <name type="scientific">Cryptococcus depauperatus CBS 7841</name>
    <dbReference type="NCBI Taxonomy" id="1295531"/>
    <lineage>
        <taxon>Eukaryota</taxon>
        <taxon>Fungi</taxon>
        <taxon>Dikarya</taxon>
        <taxon>Basidiomycota</taxon>
        <taxon>Agaricomycotina</taxon>
        <taxon>Tremellomycetes</taxon>
        <taxon>Tremellales</taxon>
        <taxon>Cryptococcaceae</taxon>
        <taxon>Cryptococcus</taxon>
    </lineage>
</organism>
<feature type="compositionally biased region" description="Basic and acidic residues" evidence="1">
    <location>
        <begin position="28"/>
        <end position="47"/>
    </location>
</feature>
<sequence>MKRHSNQQPHNPSTPSAGQPSDAATGNDSEKDAGRLTVEEYRYRGPRYDPPLPPGLHRRGFVLSHTPVIPARRQWRV</sequence>
<accession>A0A1E3I1C1</accession>
<feature type="compositionally biased region" description="Polar residues" evidence="1">
    <location>
        <begin position="1"/>
        <end position="27"/>
    </location>
</feature>
<dbReference type="AlphaFoldDB" id="A0A1E3I1C1"/>
<dbReference type="KEGG" id="cdep:91089188"/>
<dbReference type="GeneID" id="91089188"/>
<protein>
    <submittedName>
        <fullName evidence="2">Uncharacterized protein</fullName>
    </submittedName>
</protein>
<dbReference type="VEuPathDB" id="FungiDB:L203_05441"/>